<feature type="binding site" evidence="12">
    <location>
        <begin position="256"/>
        <end position="258"/>
    </location>
    <ligand>
        <name>ATP</name>
        <dbReference type="ChEBI" id="CHEBI:30616"/>
    </ligand>
</feature>
<comment type="catalytic activity">
    <reaction evidence="10 12">
        <text>tRNA(Sec) + L-serine + ATP = L-seryl-tRNA(Sec) + AMP + diphosphate + H(+)</text>
        <dbReference type="Rhea" id="RHEA:42580"/>
        <dbReference type="Rhea" id="RHEA-COMP:9742"/>
        <dbReference type="Rhea" id="RHEA-COMP:10128"/>
        <dbReference type="ChEBI" id="CHEBI:15378"/>
        <dbReference type="ChEBI" id="CHEBI:30616"/>
        <dbReference type="ChEBI" id="CHEBI:33019"/>
        <dbReference type="ChEBI" id="CHEBI:33384"/>
        <dbReference type="ChEBI" id="CHEBI:78442"/>
        <dbReference type="ChEBI" id="CHEBI:78533"/>
        <dbReference type="ChEBI" id="CHEBI:456215"/>
        <dbReference type="EC" id="6.1.1.11"/>
    </reaction>
</comment>
<dbReference type="InterPro" id="IPR010978">
    <property type="entry name" value="tRNA-bd_arm"/>
</dbReference>
<evidence type="ECO:0000313" key="16">
    <source>
        <dbReference type="Proteomes" id="UP001168167"/>
    </source>
</evidence>
<dbReference type="InterPro" id="IPR006195">
    <property type="entry name" value="aa-tRNA-synth_II"/>
</dbReference>
<keyword evidence="9 12" id="KW-0030">Aminoacyl-tRNA synthetase</keyword>
<feature type="binding site" evidence="12">
    <location>
        <begin position="225"/>
        <end position="227"/>
    </location>
    <ligand>
        <name>L-serine</name>
        <dbReference type="ChEBI" id="CHEBI:33384"/>
    </ligand>
</feature>
<evidence type="ECO:0000256" key="9">
    <source>
        <dbReference type="ARBA" id="ARBA00023146"/>
    </source>
</evidence>
<comment type="pathway">
    <text evidence="2 12">Aminoacyl-tRNA biosynthesis; selenocysteinyl-tRNA(Sec) biosynthesis; L-seryl-tRNA(Sec) from L-serine and tRNA(Sec): step 1/1.</text>
</comment>
<evidence type="ECO:0000256" key="5">
    <source>
        <dbReference type="ARBA" id="ARBA00022598"/>
    </source>
</evidence>
<name>A0ABT7QJC8_9GAMM</name>
<sequence>MLDVALLRRDFGVVADNLQRRGITLNEAAFSALDQQRRQTQEYTETLRAKRNAQTKQISADKASGKITTPEDFKTPLQQAQQEMNQSQAALDKYLYDIPNLLHKSVPDGLGEQDNVKVRCWGKPPSFDFVAKDHTALGEALQLINFDDAVKLAAARFVILAGPLARLHRVLAQFMLNLHVDEHGCREMYVPYLANPATLTGTGQLPKFEEDLFFMERDALYLIPTAEVALTNLVRDRLISPAELPLRLVSHTPCFRREAGSYGKDTRGMLRQHQFDKVELVSVCTPEESYRMLEEMTTHACRVLELLELPYRVVSLCGGDIGFAAAKTYDIEVWLPGQQCYREISSCSNCEDFQARRMKARYRQANGKPALLHTLNGSGVAVGRALIAVMENYQQADGSINIPDVLRPLMGNMTRITRENNG</sequence>
<dbReference type="SUPFAM" id="SSF55681">
    <property type="entry name" value="Class II aaRS and biotin synthetases"/>
    <property type="match status" value="1"/>
</dbReference>
<evidence type="ECO:0000313" key="15">
    <source>
        <dbReference type="EMBL" id="MDM5146832.1"/>
    </source>
</evidence>
<protein>
    <recommendedName>
        <fullName evidence="12">Serine--tRNA ligase</fullName>
        <ecNumber evidence="12">6.1.1.11</ecNumber>
    </recommendedName>
    <alternativeName>
        <fullName evidence="12">Seryl-tRNA synthetase</fullName>
        <shortName evidence="12">SerRS</shortName>
    </alternativeName>
    <alternativeName>
        <fullName evidence="12">Seryl-tRNA(Ser/Sec) synthetase</fullName>
    </alternativeName>
</protein>
<dbReference type="InterPro" id="IPR002317">
    <property type="entry name" value="Ser-tRNA-ligase_type_1"/>
</dbReference>
<organism evidence="15 16">
    <name type="scientific">Candidatus Doriopsillibacter californiensis</name>
    <dbReference type="NCBI Taxonomy" id="2970740"/>
    <lineage>
        <taxon>Bacteria</taxon>
        <taxon>Pseudomonadati</taxon>
        <taxon>Pseudomonadota</taxon>
        <taxon>Gammaproteobacteria</taxon>
        <taxon>Candidatus Tethybacterales</taxon>
        <taxon>Candidatus Persebacteraceae</taxon>
        <taxon>Candidatus Doriopsillibacter</taxon>
    </lineage>
</organism>
<dbReference type="InterPro" id="IPR033729">
    <property type="entry name" value="SerRS_core"/>
</dbReference>
<dbReference type="InterPro" id="IPR002314">
    <property type="entry name" value="aa-tRNA-synt_IIb"/>
</dbReference>
<dbReference type="EC" id="6.1.1.11" evidence="12"/>
<comment type="catalytic activity">
    <reaction evidence="11 12">
        <text>tRNA(Ser) + L-serine + ATP = L-seryl-tRNA(Ser) + AMP + diphosphate + H(+)</text>
        <dbReference type="Rhea" id="RHEA:12292"/>
        <dbReference type="Rhea" id="RHEA-COMP:9669"/>
        <dbReference type="Rhea" id="RHEA-COMP:9703"/>
        <dbReference type="ChEBI" id="CHEBI:15378"/>
        <dbReference type="ChEBI" id="CHEBI:30616"/>
        <dbReference type="ChEBI" id="CHEBI:33019"/>
        <dbReference type="ChEBI" id="CHEBI:33384"/>
        <dbReference type="ChEBI" id="CHEBI:78442"/>
        <dbReference type="ChEBI" id="CHEBI:78533"/>
        <dbReference type="ChEBI" id="CHEBI:456215"/>
        <dbReference type="EC" id="6.1.1.11"/>
    </reaction>
</comment>
<gene>
    <name evidence="12 15" type="primary">serS</name>
    <name evidence="15" type="ORF">NQX30_00300</name>
</gene>
<accession>A0ABT7QJC8</accession>
<dbReference type="PRINTS" id="PR00981">
    <property type="entry name" value="TRNASYNTHSER"/>
</dbReference>
<evidence type="ECO:0000256" key="4">
    <source>
        <dbReference type="ARBA" id="ARBA00022490"/>
    </source>
</evidence>
<keyword evidence="8 12" id="KW-0648">Protein biosynthesis</keyword>
<keyword evidence="5 12" id="KW-0436">Ligase</keyword>
<proteinExistence type="inferred from homology"/>
<dbReference type="EMBL" id="JANQAO010000001">
    <property type="protein sequence ID" value="MDM5146832.1"/>
    <property type="molecule type" value="Genomic_DNA"/>
</dbReference>
<reference evidence="15" key="2">
    <citation type="journal article" date="2023" name="Microbiome">
        <title>Synthase-selected sorting approach identifies a beta-lactone synthase in a nudibranch symbiotic bacterium.</title>
        <authorList>
            <person name="Dzunkova M."/>
            <person name="La Clair J.J."/>
            <person name="Tyml T."/>
            <person name="Doud D."/>
            <person name="Schulz F."/>
            <person name="Piquer-Esteban S."/>
            <person name="Porcel Sanchis D."/>
            <person name="Osborn A."/>
            <person name="Robinson D."/>
            <person name="Louie K.B."/>
            <person name="Bowen B.P."/>
            <person name="Bowers R.M."/>
            <person name="Lee J."/>
            <person name="Arnau V."/>
            <person name="Diaz-Villanueva W."/>
            <person name="Stepanauskas R."/>
            <person name="Gosliner T."/>
            <person name="Date S.V."/>
            <person name="Northen T.R."/>
            <person name="Cheng J.F."/>
            <person name="Burkart M.D."/>
            <person name="Woyke T."/>
        </authorList>
    </citation>
    <scope>NUCLEOTIDE SEQUENCE</scope>
    <source>
        <strain evidence="15">Df01</strain>
    </source>
</reference>
<dbReference type="NCBIfam" id="TIGR00414">
    <property type="entry name" value="serS"/>
    <property type="match status" value="1"/>
</dbReference>
<keyword evidence="7 12" id="KW-0067">ATP-binding</keyword>
<evidence type="ECO:0000256" key="10">
    <source>
        <dbReference type="ARBA" id="ARBA00047929"/>
    </source>
</evidence>
<comment type="subunit">
    <text evidence="12">Homodimer. The tRNA molecule binds across the dimer.</text>
</comment>
<evidence type="ECO:0000256" key="2">
    <source>
        <dbReference type="ARBA" id="ARBA00005045"/>
    </source>
</evidence>
<keyword evidence="6 12" id="KW-0547">Nucleotide-binding</keyword>
<dbReference type="PIRSF" id="PIRSF001529">
    <property type="entry name" value="Ser-tRNA-synth_IIa"/>
    <property type="match status" value="1"/>
</dbReference>
<feature type="domain" description="Aminoacyl-transfer RNA synthetases class-II family profile" evidence="14">
    <location>
        <begin position="166"/>
        <end position="403"/>
    </location>
</feature>
<dbReference type="Gene3D" id="3.30.930.10">
    <property type="entry name" value="Bira Bifunctional Protein, Domain 2"/>
    <property type="match status" value="1"/>
</dbReference>
<dbReference type="InterPro" id="IPR042103">
    <property type="entry name" value="SerRS_1_N_sf"/>
</dbReference>
<comment type="subcellular location">
    <subcellularLocation>
        <location evidence="1 12">Cytoplasm</location>
    </subcellularLocation>
</comment>
<feature type="binding site" evidence="12">
    <location>
        <begin position="343"/>
        <end position="346"/>
    </location>
    <ligand>
        <name>ATP</name>
        <dbReference type="ChEBI" id="CHEBI:30616"/>
    </ligand>
</feature>
<keyword evidence="16" id="KW-1185">Reference proteome</keyword>
<reference evidence="15" key="1">
    <citation type="submission" date="2022-08" db="EMBL/GenBank/DDBJ databases">
        <authorList>
            <person name="Dzunkova M."/>
            <person name="La Clair J."/>
            <person name="Tyml T."/>
            <person name="Doud D."/>
            <person name="Schulz F."/>
            <person name="Piquer S."/>
            <person name="Porcel Sanchis D."/>
            <person name="Osborn A."/>
            <person name="Robinson D."/>
            <person name="Louie K.B."/>
            <person name="Bowen B.P."/>
            <person name="Bowers R."/>
            <person name="Lee J."/>
            <person name="Arnau Llombart V."/>
            <person name="Diaz Villanueva W."/>
            <person name="Gosliner T."/>
            <person name="Northen T."/>
            <person name="Cheng J.-F."/>
            <person name="Burkart M.D."/>
            <person name="Woyke T."/>
        </authorList>
    </citation>
    <scope>NUCLEOTIDE SEQUENCE</scope>
    <source>
        <strain evidence="15">Df01</strain>
    </source>
</reference>
<evidence type="ECO:0000256" key="13">
    <source>
        <dbReference type="SAM" id="MobiDB-lite"/>
    </source>
</evidence>
<dbReference type="GO" id="GO:0004828">
    <property type="term" value="F:serine-tRNA ligase activity"/>
    <property type="evidence" value="ECO:0007669"/>
    <property type="project" value="UniProtKB-EC"/>
</dbReference>
<dbReference type="PANTHER" id="PTHR43697:SF1">
    <property type="entry name" value="SERINE--TRNA LIGASE"/>
    <property type="match status" value="1"/>
</dbReference>
<feature type="region of interest" description="Disordered" evidence="13">
    <location>
        <begin position="48"/>
        <end position="70"/>
    </location>
</feature>
<feature type="binding site" evidence="12">
    <location>
        <position position="378"/>
    </location>
    <ligand>
        <name>L-serine</name>
        <dbReference type="ChEBI" id="CHEBI:33384"/>
    </ligand>
</feature>
<evidence type="ECO:0000256" key="12">
    <source>
        <dbReference type="HAMAP-Rule" id="MF_00176"/>
    </source>
</evidence>
<evidence type="ECO:0000256" key="8">
    <source>
        <dbReference type="ARBA" id="ARBA00022917"/>
    </source>
</evidence>
<dbReference type="Gene3D" id="1.10.287.40">
    <property type="entry name" value="Serine-tRNA synthetase, tRNA binding domain"/>
    <property type="match status" value="1"/>
</dbReference>
<dbReference type="PROSITE" id="PS50862">
    <property type="entry name" value="AA_TRNA_LIGASE_II"/>
    <property type="match status" value="1"/>
</dbReference>
<evidence type="ECO:0000256" key="7">
    <source>
        <dbReference type="ARBA" id="ARBA00022840"/>
    </source>
</evidence>
<dbReference type="Pfam" id="PF00587">
    <property type="entry name" value="tRNA-synt_2b"/>
    <property type="match status" value="1"/>
</dbReference>
<evidence type="ECO:0000256" key="6">
    <source>
        <dbReference type="ARBA" id="ARBA00022741"/>
    </source>
</evidence>
<evidence type="ECO:0000256" key="3">
    <source>
        <dbReference type="ARBA" id="ARBA00010728"/>
    </source>
</evidence>
<dbReference type="Pfam" id="PF02403">
    <property type="entry name" value="Seryl_tRNA_N"/>
    <property type="match status" value="1"/>
</dbReference>
<evidence type="ECO:0000256" key="11">
    <source>
        <dbReference type="ARBA" id="ARBA00048823"/>
    </source>
</evidence>
<dbReference type="Proteomes" id="UP001168167">
    <property type="component" value="Unassembled WGS sequence"/>
</dbReference>
<evidence type="ECO:0000256" key="1">
    <source>
        <dbReference type="ARBA" id="ARBA00004496"/>
    </source>
</evidence>
<comment type="similarity">
    <text evidence="3 12">Belongs to the class-II aminoacyl-tRNA synthetase family. Type-1 seryl-tRNA synthetase subfamily.</text>
</comment>
<comment type="domain">
    <text evidence="12">Consists of two distinct domains, a catalytic core and a N-terminal extension that is involved in tRNA binding.</text>
</comment>
<dbReference type="SUPFAM" id="SSF46589">
    <property type="entry name" value="tRNA-binding arm"/>
    <property type="match status" value="1"/>
</dbReference>
<feature type="binding site" evidence="12">
    <location>
        <position position="279"/>
    </location>
    <ligand>
        <name>L-serine</name>
        <dbReference type="ChEBI" id="CHEBI:33384"/>
    </ligand>
</feature>
<dbReference type="InterPro" id="IPR015866">
    <property type="entry name" value="Ser-tRNA-synth_1_N"/>
</dbReference>
<dbReference type="InterPro" id="IPR045864">
    <property type="entry name" value="aa-tRNA-synth_II/BPL/LPL"/>
</dbReference>
<dbReference type="HAMAP" id="MF_00176">
    <property type="entry name" value="Ser_tRNA_synth_type1"/>
    <property type="match status" value="1"/>
</dbReference>
<comment type="caution">
    <text evidence="15">The sequence shown here is derived from an EMBL/GenBank/DDBJ whole genome shotgun (WGS) entry which is preliminary data.</text>
</comment>
<evidence type="ECO:0000259" key="14">
    <source>
        <dbReference type="PROSITE" id="PS50862"/>
    </source>
</evidence>
<dbReference type="CDD" id="cd00770">
    <property type="entry name" value="SerRS_core"/>
    <property type="match status" value="1"/>
</dbReference>
<keyword evidence="4 12" id="KW-0963">Cytoplasm</keyword>
<comment type="function">
    <text evidence="12">Catalyzes the attachment of serine to tRNA(Ser). Is also able to aminoacylate tRNA(Sec) with serine, to form the misacylated tRNA L-seryl-tRNA(Sec), which will be further converted into selenocysteinyl-tRNA(Sec).</text>
</comment>
<comment type="caution">
    <text evidence="12">Lacks conserved residue(s) required for the propagation of feature annotation.</text>
</comment>
<dbReference type="PANTHER" id="PTHR43697">
    <property type="entry name" value="SERYL-TRNA SYNTHETASE"/>
    <property type="match status" value="1"/>
</dbReference>